<dbReference type="Proteomes" id="UP000054270">
    <property type="component" value="Unassembled WGS sequence"/>
</dbReference>
<evidence type="ECO:0000313" key="1">
    <source>
        <dbReference type="EMBL" id="KJA24966.1"/>
    </source>
</evidence>
<sequence>MNGPLSLSTVPQEVLEHIAYFAGTDTFLGPPSSIVPLLLTNRQIHASLSIATNHHLYARIFAHKFDTAAPRARFGDFNLTAYALADELRRRCSVLRRLCRRRDSTTHARRADGTEDKMALQDMLFTAYILLVENEGKNKRQLVEYGRMREWINEFWFDPHGSSLAIYNIRIGQWPLNRIENALGMWVFWFLLDTSGYSVGNNDSIDSPVSILKAMALGAHKFPLTSTSWTEFEPKLNRIPTFTTTLYSETMEFTPPPLATPAILSFLALINKKRCIPLPPSDAPLPEYPFQEWDSEWGRCTAKPINPVSNCLQPGSIEGVWEGFFTYTEFTAYAALLAGASPPVIQKSVVGRHQQTWKLREHHLVVNDPADSDSGIDVTESDRVTPLRGGDPLRSYFPTGTQIIERRDGLRVQNPANDQEFTYQRHSFSDMHKQNAHQTDVTVQDIIITGEGHSAWGQFNIVGRVRSCDGFISLSKDYVDGDRGKWLYRGYLVGNANGNLAGRWRDTLSPSEVAGYEGCFGMSRRR</sequence>
<keyword evidence="2" id="KW-1185">Reference proteome</keyword>
<accession>A0A0D2P8J0</accession>
<proteinExistence type="predicted"/>
<gene>
    <name evidence="1" type="ORF">HYPSUDRAFT_183335</name>
</gene>
<dbReference type="AlphaFoldDB" id="A0A0D2P8J0"/>
<dbReference type="STRING" id="945553.A0A0D2P8J0"/>
<dbReference type="OrthoDB" id="3263050at2759"/>
<evidence type="ECO:0000313" key="2">
    <source>
        <dbReference type="Proteomes" id="UP000054270"/>
    </source>
</evidence>
<dbReference type="OMA" id="YEGCFVM"/>
<dbReference type="EMBL" id="KN817534">
    <property type="protein sequence ID" value="KJA24966.1"/>
    <property type="molecule type" value="Genomic_DNA"/>
</dbReference>
<protein>
    <recommendedName>
        <fullName evidence="3">F-box domain-containing protein</fullName>
    </recommendedName>
</protein>
<reference evidence="2" key="1">
    <citation type="submission" date="2014-04" db="EMBL/GenBank/DDBJ databases">
        <title>Evolutionary Origins and Diversification of the Mycorrhizal Mutualists.</title>
        <authorList>
            <consortium name="DOE Joint Genome Institute"/>
            <consortium name="Mycorrhizal Genomics Consortium"/>
            <person name="Kohler A."/>
            <person name="Kuo A."/>
            <person name="Nagy L.G."/>
            <person name="Floudas D."/>
            <person name="Copeland A."/>
            <person name="Barry K.W."/>
            <person name="Cichocki N."/>
            <person name="Veneault-Fourrey C."/>
            <person name="LaButti K."/>
            <person name="Lindquist E.A."/>
            <person name="Lipzen A."/>
            <person name="Lundell T."/>
            <person name="Morin E."/>
            <person name="Murat C."/>
            <person name="Riley R."/>
            <person name="Ohm R."/>
            <person name="Sun H."/>
            <person name="Tunlid A."/>
            <person name="Henrissat B."/>
            <person name="Grigoriev I.V."/>
            <person name="Hibbett D.S."/>
            <person name="Martin F."/>
        </authorList>
    </citation>
    <scope>NUCLEOTIDE SEQUENCE [LARGE SCALE GENOMIC DNA]</scope>
    <source>
        <strain evidence="2">FD-334 SS-4</strain>
    </source>
</reference>
<name>A0A0D2P8J0_HYPSF</name>
<evidence type="ECO:0008006" key="3">
    <source>
        <dbReference type="Google" id="ProtNLM"/>
    </source>
</evidence>
<organism evidence="1 2">
    <name type="scientific">Hypholoma sublateritium (strain FD-334 SS-4)</name>
    <dbReference type="NCBI Taxonomy" id="945553"/>
    <lineage>
        <taxon>Eukaryota</taxon>
        <taxon>Fungi</taxon>
        <taxon>Dikarya</taxon>
        <taxon>Basidiomycota</taxon>
        <taxon>Agaricomycotina</taxon>
        <taxon>Agaricomycetes</taxon>
        <taxon>Agaricomycetidae</taxon>
        <taxon>Agaricales</taxon>
        <taxon>Agaricineae</taxon>
        <taxon>Strophariaceae</taxon>
        <taxon>Hypholoma</taxon>
    </lineage>
</organism>